<accession>A0A1G8ILK2</accession>
<dbReference type="RefSeq" id="WP_170842814.1">
    <property type="nucleotide sequence ID" value="NZ_FNDS01000006.1"/>
</dbReference>
<keyword evidence="2" id="KW-0812">Transmembrane</keyword>
<evidence type="ECO:0000313" key="4">
    <source>
        <dbReference type="EMBL" id="SDI19918.1"/>
    </source>
</evidence>
<reference evidence="5" key="1">
    <citation type="submission" date="2016-10" db="EMBL/GenBank/DDBJ databases">
        <authorList>
            <person name="Varghese N."/>
            <person name="Submissions S."/>
        </authorList>
    </citation>
    <scope>NUCLEOTIDE SEQUENCE [LARGE SCALE GENOMIC DNA]</scope>
    <source>
        <strain evidence="5">CCM 7469</strain>
    </source>
</reference>
<feature type="transmembrane region" description="Helical" evidence="2">
    <location>
        <begin position="162"/>
        <end position="181"/>
    </location>
</feature>
<evidence type="ECO:0000259" key="3">
    <source>
        <dbReference type="SMART" id="SM00091"/>
    </source>
</evidence>
<gene>
    <name evidence="4" type="ORF">SAMN05216272_106337</name>
</gene>
<evidence type="ECO:0000256" key="1">
    <source>
        <dbReference type="ARBA" id="ARBA00022777"/>
    </source>
</evidence>
<dbReference type="EMBL" id="FNDS01000006">
    <property type="protein sequence ID" value="SDI19918.1"/>
    <property type="molecule type" value="Genomic_DNA"/>
</dbReference>
<keyword evidence="2" id="KW-0472">Membrane</keyword>
<evidence type="ECO:0000256" key="2">
    <source>
        <dbReference type="SAM" id="Phobius"/>
    </source>
</evidence>
<dbReference type="Gene3D" id="3.30.450.20">
    <property type="entry name" value="PAS domain"/>
    <property type="match status" value="1"/>
</dbReference>
<dbReference type="SUPFAM" id="SSF55785">
    <property type="entry name" value="PYP-like sensor domain (PAS domain)"/>
    <property type="match status" value="1"/>
</dbReference>
<evidence type="ECO:0000313" key="5">
    <source>
        <dbReference type="Proteomes" id="UP000199636"/>
    </source>
</evidence>
<dbReference type="SMART" id="SM00091">
    <property type="entry name" value="PAS"/>
    <property type="match status" value="1"/>
</dbReference>
<dbReference type="Proteomes" id="UP000199636">
    <property type="component" value="Unassembled WGS sequence"/>
</dbReference>
<keyword evidence="1" id="KW-0808">Transferase</keyword>
<dbReference type="GO" id="GO:0016301">
    <property type="term" value="F:kinase activity"/>
    <property type="evidence" value="ECO:0007669"/>
    <property type="project" value="UniProtKB-KW"/>
</dbReference>
<dbReference type="AlphaFoldDB" id="A0A1G8ILK2"/>
<dbReference type="Pfam" id="PF08448">
    <property type="entry name" value="PAS_4"/>
    <property type="match status" value="1"/>
</dbReference>
<keyword evidence="1" id="KW-0418">Kinase</keyword>
<organism evidence="4 5">
    <name type="scientific">Pseudomonas panipatensis</name>
    <dbReference type="NCBI Taxonomy" id="428992"/>
    <lineage>
        <taxon>Bacteria</taxon>
        <taxon>Pseudomonadati</taxon>
        <taxon>Pseudomonadota</taxon>
        <taxon>Gammaproteobacteria</taxon>
        <taxon>Pseudomonadales</taxon>
        <taxon>Pseudomonadaceae</taxon>
        <taxon>Pseudomonas</taxon>
    </lineage>
</organism>
<protein>
    <submittedName>
        <fullName evidence="4">PAS fold-containing protein</fullName>
    </submittedName>
</protein>
<dbReference type="STRING" id="428992.SAMN05216272_106337"/>
<dbReference type="CDD" id="cd00130">
    <property type="entry name" value="PAS"/>
    <property type="match status" value="1"/>
</dbReference>
<dbReference type="InterPro" id="IPR035965">
    <property type="entry name" value="PAS-like_dom_sf"/>
</dbReference>
<dbReference type="InterPro" id="IPR000014">
    <property type="entry name" value="PAS"/>
</dbReference>
<sequence>MNDSHSLTDYQSVRQLAIRSLFEIIEQFSEGTLIVDREARIVWINQRYAQRFGLADPEQTVGRPVESVIPGSLMREVVRSGRPMLLDILDLARDPLVVMRMPIRDDSGAVIGAANAAGIPLEVLHRVAAMASGGMDTLPHNGAVITLLAVTGLTHREAYKDIFAITLIKTLAVFVVITLFYTTGIV</sequence>
<keyword evidence="2" id="KW-1133">Transmembrane helix</keyword>
<proteinExistence type="predicted"/>
<keyword evidence="5" id="KW-1185">Reference proteome</keyword>
<dbReference type="InterPro" id="IPR013656">
    <property type="entry name" value="PAS_4"/>
</dbReference>
<name>A0A1G8ILK2_9PSED</name>
<feature type="domain" description="PAS" evidence="3">
    <location>
        <begin position="19"/>
        <end position="86"/>
    </location>
</feature>